<evidence type="ECO:0000313" key="3">
    <source>
        <dbReference type="Proteomes" id="UP001146793"/>
    </source>
</evidence>
<dbReference type="EMBL" id="JANTQA010000023">
    <property type="protein sequence ID" value="KAJ3444751.1"/>
    <property type="molecule type" value="Genomic_DNA"/>
</dbReference>
<protein>
    <submittedName>
        <fullName evidence="2">Ubiquitin-conjugating enzyme e2 5b-like</fullName>
    </submittedName>
</protein>
<organism evidence="2 3">
    <name type="scientific">Anaeramoeba flamelloides</name>
    <dbReference type="NCBI Taxonomy" id="1746091"/>
    <lineage>
        <taxon>Eukaryota</taxon>
        <taxon>Metamonada</taxon>
        <taxon>Anaeramoebidae</taxon>
        <taxon>Anaeramoeba</taxon>
    </lineage>
</organism>
<evidence type="ECO:0000313" key="2">
    <source>
        <dbReference type="EMBL" id="KAJ3444751.1"/>
    </source>
</evidence>
<dbReference type="SUPFAM" id="SSF54495">
    <property type="entry name" value="UBC-like"/>
    <property type="match status" value="1"/>
</dbReference>
<dbReference type="Proteomes" id="UP001146793">
    <property type="component" value="Unassembled WGS sequence"/>
</dbReference>
<proteinExistence type="predicted"/>
<dbReference type="InterPro" id="IPR016135">
    <property type="entry name" value="UBQ-conjugating_enzyme/RWD"/>
</dbReference>
<dbReference type="SMART" id="SM00212">
    <property type="entry name" value="UBCc"/>
    <property type="match status" value="1"/>
</dbReference>
<dbReference type="InterPro" id="IPR000608">
    <property type="entry name" value="UBC"/>
</dbReference>
<feature type="domain" description="UBC core" evidence="1">
    <location>
        <begin position="5"/>
        <end position="132"/>
    </location>
</feature>
<name>A0AAV7ZRY1_9EUKA</name>
<dbReference type="PANTHER" id="PTHR24068">
    <property type="entry name" value="UBIQUITIN-CONJUGATING ENZYME E2"/>
    <property type="match status" value="1"/>
</dbReference>
<dbReference type="Gene3D" id="3.10.110.10">
    <property type="entry name" value="Ubiquitin Conjugating Enzyme"/>
    <property type="match status" value="2"/>
</dbReference>
<reference evidence="2" key="1">
    <citation type="submission" date="2022-08" db="EMBL/GenBank/DDBJ databases">
        <title>Novel sulphate-reducing endosymbionts in the free-living metamonad Anaeramoeba.</title>
        <authorList>
            <person name="Jerlstrom-Hultqvist J."/>
            <person name="Cepicka I."/>
            <person name="Gallot-Lavallee L."/>
            <person name="Salas-Leiva D."/>
            <person name="Curtis B.A."/>
            <person name="Zahonova K."/>
            <person name="Pipaliya S."/>
            <person name="Dacks J."/>
            <person name="Roger A.J."/>
        </authorList>
    </citation>
    <scope>NUCLEOTIDE SEQUENCE</scope>
    <source>
        <strain evidence="2">Busselton2</strain>
    </source>
</reference>
<dbReference type="PROSITE" id="PS50127">
    <property type="entry name" value="UBC_2"/>
    <property type="match status" value="1"/>
</dbReference>
<comment type="caution">
    <text evidence="2">The sequence shown here is derived from an EMBL/GenBank/DDBJ whole genome shotgun (WGS) entry which is preliminary data.</text>
</comment>
<dbReference type="AlphaFoldDB" id="A0AAV7ZRY1"/>
<sequence>MNNHRSQGRIYRELKEITSDPPTNIIAGLIGNDLSKWSATIMGPDESPYEGGFFDLEITFPKDYPFKPPEIRFRTKIYHCNISILLSICSFLNDPNPDNPVRKSIGRLYKQNRARHDRNVRKYTRQYAQSYL</sequence>
<gene>
    <name evidence="2" type="ORF">M0812_10612</name>
</gene>
<dbReference type="Pfam" id="PF00179">
    <property type="entry name" value="UQ_con"/>
    <property type="match status" value="1"/>
</dbReference>
<accession>A0AAV7ZRY1</accession>
<evidence type="ECO:0000259" key="1">
    <source>
        <dbReference type="PROSITE" id="PS50127"/>
    </source>
</evidence>